<keyword evidence="1" id="KW-0540">Nuclease</keyword>
<dbReference type="KEGG" id="vg:40100835"/>
<reference evidence="1" key="2">
    <citation type="submission" date="2017-10" db="EMBL/GenBank/DDBJ databases">
        <authorList>
            <person name="Banno H."/>
            <person name="Chua N.-H."/>
        </authorList>
    </citation>
    <scope>NUCLEOTIDE SEQUENCE [LARGE SCALE GENOMIC DNA]</scope>
</reference>
<accession>A0A2C9CXF4</accession>
<organism evidence="1 3">
    <name type="scientific">Yersinia phage fHe-Yen9-04</name>
    <dbReference type="NCBI Taxonomy" id="2052742"/>
    <lineage>
        <taxon>Viruses</taxon>
        <taxon>Duplodnaviria</taxon>
        <taxon>Heunggongvirae</taxon>
        <taxon>Uroviricota</taxon>
        <taxon>Caudoviricetes</taxon>
        <taxon>Eneladusvirus</taxon>
        <taxon>Eneladusvirus Yen904</taxon>
    </lineage>
</organism>
<keyword evidence="1" id="KW-0378">Hydrolase</keyword>
<dbReference type="GO" id="GO:0004519">
    <property type="term" value="F:endonuclease activity"/>
    <property type="evidence" value="ECO:0007669"/>
    <property type="project" value="UniProtKB-KW"/>
</dbReference>
<dbReference type="InterPro" id="IPR044925">
    <property type="entry name" value="His-Me_finger_sf"/>
</dbReference>
<evidence type="ECO:0000313" key="4">
    <source>
        <dbReference type="Proteomes" id="UP000317227"/>
    </source>
</evidence>
<dbReference type="RefSeq" id="YP_009624027.1">
    <property type="nucleotide sequence ID" value="NC_042116.1"/>
</dbReference>
<protein>
    <submittedName>
        <fullName evidence="1">Phage-associated homing endonuclease</fullName>
    </submittedName>
</protein>
<proteinExistence type="predicted"/>
<dbReference type="OrthoDB" id="35152at10239"/>
<evidence type="ECO:0000313" key="2">
    <source>
        <dbReference type="EMBL" id="VUE36463.1"/>
    </source>
</evidence>
<reference evidence="3" key="1">
    <citation type="submission" date="2017-10" db="EMBL/GenBank/DDBJ databases">
        <authorList>
            <person name="Skurnik M."/>
        </authorList>
    </citation>
    <scope>NUCLEOTIDE SEQUENCE [LARGE SCALE GENOMIC DNA]</scope>
</reference>
<sequence>MKIELEYPYNQDWKSGYLVVNPEGRKTVILFNSDKNRSSTAYARYLLAVKEGRYLTENEQADHKDTDKTNDSIDNLQILSIEEHKEKTIFEFSGKTYIDFICETCNNPFKREIRQVKTYTKYCSRECSYKRTK</sequence>
<name>A0A2C9CXF4_9CAUD</name>
<dbReference type="SUPFAM" id="SSF54060">
    <property type="entry name" value="His-Me finger endonucleases"/>
    <property type="match status" value="1"/>
</dbReference>
<dbReference type="EMBL" id="LR596615">
    <property type="protein sequence ID" value="VUE36463.1"/>
    <property type="molecule type" value="Genomic_DNA"/>
</dbReference>
<reference evidence="2 4" key="3">
    <citation type="submission" date="2019-06" db="EMBL/GenBank/DDBJ databases">
        <authorList>
            <person name="Bower L."/>
            <person name="Leinonen R."/>
        </authorList>
    </citation>
    <scope>NUCLEOTIDE SEQUENCE [LARGE SCALE GENOMIC DNA]</scope>
</reference>
<dbReference type="Proteomes" id="UP000317227">
    <property type="component" value="Segment"/>
</dbReference>
<keyword evidence="3" id="KW-1185">Reference proteome</keyword>
<dbReference type="Gene3D" id="3.90.75.20">
    <property type="match status" value="1"/>
</dbReference>
<dbReference type="GeneID" id="40100835"/>
<gene>
    <name evidence="1" type="primary">g417</name>
</gene>
<dbReference type="EMBL" id="LT960551">
    <property type="protein sequence ID" value="SOK58694.1"/>
    <property type="molecule type" value="Genomic_DNA"/>
</dbReference>
<keyword evidence="1" id="KW-0255">Endonuclease</keyword>
<evidence type="ECO:0000313" key="1">
    <source>
        <dbReference type="EMBL" id="SOK58694.1"/>
    </source>
</evidence>
<evidence type="ECO:0000313" key="3">
    <source>
        <dbReference type="Proteomes" id="UP000240931"/>
    </source>
</evidence>
<dbReference type="Proteomes" id="UP000240931">
    <property type="component" value="Segment"/>
</dbReference>